<dbReference type="GO" id="GO:0003700">
    <property type="term" value="F:DNA-binding transcription factor activity"/>
    <property type="evidence" value="ECO:0007669"/>
    <property type="project" value="TreeGrafter"/>
</dbReference>
<reference evidence="1" key="1">
    <citation type="submission" date="2023-10" db="EMBL/GenBank/DDBJ databases">
        <title>Genome assembly of Pristionchus species.</title>
        <authorList>
            <person name="Yoshida K."/>
            <person name="Sommer R.J."/>
        </authorList>
    </citation>
    <scope>NUCLEOTIDE SEQUENCE</scope>
    <source>
        <strain evidence="1">RS0144</strain>
    </source>
</reference>
<protein>
    <submittedName>
        <fullName evidence="1">Uncharacterized protein</fullName>
    </submittedName>
</protein>
<comment type="caution">
    <text evidence="1">The sequence shown here is derived from an EMBL/GenBank/DDBJ whole genome shotgun (WGS) entry which is preliminary data.</text>
</comment>
<name>A0AAV5U7A1_9BILA</name>
<sequence length="181" mass="20925">MLLLNRIKKGYSLMCIMRNSGELALKSNDIEAERSVNVENLVLTPARYSTIMSNVYIARNALIEFANFSFNEFRVLDTSCKDSMVESSFPTFNILESTYRACRHFPKEATRTPGYTTFLHYVDLERYFENCPYDIDTYSLIRELKKYFVESSKIVRQHIESCDPTDVVFAALLGLVPKKLP</sequence>
<dbReference type="PANTHER" id="PTHR46011:SF6">
    <property type="entry name" value="HIGH ZINC ACTIVATED NUCLEAR RECEPTOR PROTEIN"/>
    <property type="match status" value="1"/>
</dbReference>
<dbReference type="PANTHER" id="PTHR46011">
    <property type="entry name" value="NUCLEAR HORMONE RECEPTOR FAMILY MEMBER NHR-86-RELATED"/>
    <property type="match status" value="1"/>
</dbReference>
<dbReference type="GO" id="GO:0005634">
    <property type="term" value="C:nucleus"/>
    <property type="evidence" value="ECO:0007669"/>
    <property type="project" value="TreeGrafter"/>
</dbReference>
<evidence type="ECO:0000313" key="2">
    <source>
        <dbReference type="Proteomes" id="UP001432027"/>
    </source>
</evidence>
<proteinExistence type="predicted"/>
<dbReference type="EMBL" id="BTSX01000006">
    <property type="protein sequence ID" value="GMT02720.1"/>
    <property type="molecule type" value="Genomic_DNA"/>
</dbReference>
<evidence type="ECO:0000313" key="1">
    <source>
        <dbReference type="EMBL" id="GMT02720.1"/>
    </source>
</evidence>
<accession>A0AAV5U7A1</accession>
<organism evidence="1 2">
    <name type="scientific">Pristionchus entomophagus</name>
    <dbReference type="NCBI Taxonomy" id="358040"/>
    <lineage>
        <taxon>Eukaryota</taxon>
        <taxon>Metazoa</taxon>
        <taxon>Ecdysozoa</taxon>
        <taxon>Nematoda</taxon>
        <taxon>Chromadorea</taxon>
        <taxon>Rhabditida</taxon>
        <taxon>Rhabditina</taxon>
        <taxon>Diplogasteromorpha</taxon>
        <taxon>Diplogasteroidea</taxon>
        <taxon>Neodiplogasteridae</taxon>
        <taxon>Pristionchus</taxon>
    </lineage>
</organism>
<dbReference type="Proteomes" id="UP001432027">
    <property type="component" value="Unassembled WGS sequence"/>
</dbReference>
<dbReference type="AlphaFoldDB" id="A0AAV5U7A1"/>
<keyword evidence="2" id="KW-1185">Reference proteome</keyword>
<gene>
    <name evidence="1" type="ORF">PENTCL1PPCAC_24894</name>
</gene>